<evidence type="ECO:0000313" key="1">
    <source>
        <dbReference type="EMBL" id="MCR8635770.1"/>
    </source>
</evidence>
<organism evidence="1 2">
    <name type="scientific">Paenibacillus radicis</name>
    <name type="common">ex Xue et al. 2023</name>
    <dbReference type="NCBI Taxonomy" id="2972489"/>
    <lineage>
        <taxon>Bacteria</taxon>
        <taxon>Bacillati</taxon>
        <taxon>Bacillota</taxon>
        <taxon>Bacilli</taxon>
        <taxon>Bacillales</taxon>
        <taxon>Paenibacillaceae</taxon>
        <taxon>Paenibacillus</taxon>
    </lineage>
</organism>
<dbReference type="EMBL" id="JANQBD010000031">
    <property type="protein sequence ID" value="MCR8635770.1"/>
    <property type="molecule type" value="Genomic_DNA"/>
</dbReference>
<gene>
    <name evidence="1" type="ORF">NV381_31645</name>
</gene>
<dbReference type="Proteomes" id="UP001300012">
    <property type="component" value="Unassembled WGS sequence"/>
</dbReference>
<name>A0ABT1YRH3_9BACL</name>
<dbReference type="RefSeq" id="WP_258217315.1">
    <property type="nucleotide sequence ID" value="NZ_JANQBD010000031.1"/>
</dbReference>
<accession>A0ABT1YRH3</accession>
<sequence length="343" mass="39221">MSDQPREPTLHGLLNQFENIGGPEVYGPEGIALLIALWRKSAKLGWKESYTMTNTEITVQTGIKSRETINSYRNKLVRDGLIQYKPPPRGQSRGDYKMNFHFNDIQPVQEMDQLTKAVGEPVQEMDHFAKAAGEPVQNMDYLDGVDTKPVHKMDHLADTVLKDFKILIDRLIDEFEDDERLKFSAGVLTTVGASMPVKEIALYDEDAIGKRAVRIENHFNNRKGRLHGSPNDWEHVHSLAKEPIPEEFIYFAIDLAFARHRKTKKDPRAEINLFSYCRKVIDSVWFQLQIDLKAMSQTTPVPSGTVSLGQNRVTYRKSKHELEMEELRQAKEEAKRLEGIGSD</sequence>
<evidence type="ECO:0000313" key="2">
    <source>
        <dbReference type="Proteomes" id="UP001300012"/>
    </source>
</evidence>
<reference evidence="1 2" key="1">
    <citation type="submission" date="2022-08" db="EMBL/GenBank/DDBJ databases">
        <title>Paenibacillus endoradicis sp. nov., Paenibacillus radicibacter sp. nov and Paenibacillus pararadicis sp. nov., three cold-adapted plant growth-promoting bacteria isolated from root of Larix gmelinii in Great Khingan.</title>
        <authorList>
            <person name="Xue H."/>
        </authorList>
    </citation>
    <scope>NUCLEOTIDE SEQUENCE [LARGE SCALE GENOMIC DNA]</scope>
    <source>
        <strain evidence="1 2">N5-1-1-5</strain>
    </source>
</reference>
<keyword evidence="2" id="KW-1185">Reference proteome</keyword>
<protein>
    <submittedName>
        <fullName evidence="1">Uncharacterized protein</fullName>
    </submittedName>
</protein>
<comment type="caution">
    <text evidence="1">The sequence shown here is derived from an EMBL/GenBank/DDBJ whole genome shotgun (WGS) entry which is preliminary data.</text>
</comment>
<proteinExistence type="predicted"/>